<name>L1KSF2_9ACTN</name>
<evidence type="ECO:0000313" key="3">
    <source>
        <dbReference type="Proteomes" id="UP000010411"/>
    </source>
</evidence>
<proteinExistence type="predicted"/>
<evidence type="ECO:0000259" key="1">
    <source>
        <dbReference type="Pfam" id="PF11867"/>
    </source>
</evidence>
<sequence>MRKQYPSAELIAMLVEMVKEVMGDARRGERFNPLLDWRELAFYDVVANHGTAKALMGDGLLAGHTTSETPRPLPGW</sequence>
<feature type="domain" description="Type I restriction enzyme HindI endonuclease subunit-like C-terminal" evidence="1">
    <location>
        <begin position="6"/>
        <end position="61"/>
    </location>
</feature>
<dbReference type="AlphaFoldDB" id="L1KSF2"/>
<dbReference type="Proteomes" id="UP000010411">
    <property type="component" value="Unassembled WGS sequence"/>
</dbReference>
<reference evidence="2 3" key="1">
    <citation type="submission" date="2012-11" db="EMBL/GenBank/DDBJ databases">
        <authorList>
            <person name="Huguet-Tapia J.C."/>
            <person name="Durkin A.S."/>
            <person name="Pettis G.S."/>
            <person name="Badger J.H."/>
        </authorList>
    </citation>
    <scope>NUCLEOTIDE SEQUENCE [LARGE SCALE GENOMIC DNA]</scope>
    <source>
        <strain evidence="2 3">91-03</strain>
    </source>
</reference>
<accession>L1KSF2</accession>
<keyword evidence="3" id="KW-1185">Reference proteome</keyword>
<dbReference type="InterPro" id="IPR021810">
    <property type="entry name" value="T1RH-like_C"/>
</dbReference>
<comment type="caution">
    <text evidence="2">The sequence shown here is derived from an EMBL/GenBank/DDBJ whole genome shotgun (WGS) entry which is preliminary data.</text>
</comment>
<gene>
    <name evidence="2" type="ORF">STRIP9103_05107</name>
</gene>
<protein>
    <recommendedName>
        <fullName evidence="1">Type I restriction enzyme HindI endonuclease subunit-like C-terminal domain-containing protein</fullName>
    </recommendedName>
</protein>
<dbReference type="Pfam" id="PF11867">
    <property type="entry name" value="T1RH-like_C"/>
    <property type="match status" value="1"/>
</dbReference>
<dbReference type="GeneID" id="301703667"/>
<dbReference type="EMBL" id="AEJC01000440">
    <property type="protein sequence ID" value="EKX63283.1"/>
    <property type="molecule type" value="Genomic_DNA"/>
</dbReference>
<organism evidence="2 3">
    <name type="scientific">Streptomyces ipomoeae 91-03</name>
    <dbReference type="NCBI Taxonomy" id="698759"/>
    <lineage>
        <taxon>Bacteria</taxon>
        <taxon>Bacillati</taxon>
        <taxon>Actinomycetota</taxon>
        <taxon>Actinomycetes</taxon>
        <taxon>Kitasatosporales</taxon>
        <taxon>Streptomycetaceae</taxon>
        <taxon>Streptomyces</taxon>
    </lineage>
</organism>
<evidence type="ECO:0000313" key="2">
    <source>
        <dbReference type="EMBL" id="EKX63283.1"/>
    </source>
</evidence>
<dbReference type="PATRIC" id="fig|698759.3.peg.6031"/>
<dbReference type="RefSeq" id="WP_009326463.1">
    <property type="nucleotide sequence ID" value="NZ_AEJC01000440.1"/>
</dbReference>